<sequence length="121" mass="12966">MEKNFVGVIGCCIVYWIVLLTLSMVYVIQIRVGKLTCGSGHAITAVAPLCVIVFAALLFYVPSMAYAVIVTASEINQNAEGIKASNVSETPKLAPVDVIRGCFELGDVLSVELSLRVLKCD</sequence>
<keyword evidence="1" id="KW-0812">Transmembrane</keyword>
<feature type="transmembrane region" description="Helical" evidence="1">
    <location>
        <begin position="40"/>
        <end position="61"/>
    </location>
</feature>
<comment type="caution">
    <text evidence="2">The sequence shown here is derived from an EMBL/GenBank/DDBJ whole genome shotgun (WGS) entry which is preliminary data.</text>
</comment>
<evidence type="ECO:0000313" key="2">
    <source>
        <dbReference type="EMBL" id="KAK2633406.1"/>
    </source>
</evidence>
<dbReference type="EMBL" id="JANJYI010000063">
    <property type="protein sequence ID" value="KAK2633406.1"/>
    <property type="molecule type" value="Genomic_DNA"/>
</dbReference>
<reference evidence="2" key="1">
    <citation type="journal article" date="2023" name="Plant J.">
        <title>Genome sequences and population genomics provide insights into the demographic history, inbreeding, and mutation load of two 'living fossil' tree species of Dipteronia.</title>
        <authorList>
            <person name="Feng Y."/>
            <person name="Comes H.P."/>
            <person name="Chen J."/>
            <person name="Zhu S."/>
            <person name="Lu R."/>
            <person name="Zhang X."/>
            <person name="Li P."/>
            <person name="Qiu J."/>
            <person name="Olsen K.M."/>
            <person name="Qiu Y."/>
        </authorList>
    </citation>
    <scope>NUCLEOTIDE SEQUENCE</scope>
    <source>
        <strain evidence="2">KIB01</strain>
    </source>
</reference>
<organism evidence="2 3">
    <name type="scientific">Dipteronia dyeriana</name>
    <dbReference type="NCBI Taxonomy" id="168575"/>
    <lineage>
        <taxon>Eukaryota</taxon>
        <taxon>Viridiplantae</taxon>
        <taxon>Streptophyta</taxon>
        <taxon>Embryophyta</taxon>
        <taxon>Tracheophyta</taxon>
        <taxon>Spermatophyta</taxon>
        <taxon>Magnoliopsida</taxon>
        <taxon>eudicotyledons</taxon>
        <taxon>Gunneridae</taxon>
        <taxon>Pentapetalae</taxon>
        <taxon>rosids</taxon>
        <taxon>malvids</taxon>
        <taxon>Sapindales</taxon>
        <taxon>Sapindaceae</taxon>
        <taxon>Hippocastanoideae</taxon>
        <taxon>Acereae</taxon>
        <taxon>Dipteronia</taxon>
    </lineage>
</organism>
<protein>
    <submittedName>
        <fullName evidence="2">Uncharacterized protein</fullName>
    </submittedName>
</protein>
<accession>A0AAD9WJH9</accession>
<keyword evidence="1" id="KW-0472">Membrane</keyword>
<dbReference type="PANTHER" id="PTHR33430:SF1">
    <property type="entry name" value="PGG DOMAIN-CONTAINING PROTEIN"/>
    <property type="match status" value="1"/>
</dbReference>
<gene>
    <name evidence="2" type="ORF">Ddye_032668</name>
</gene>
<dbReference type="AlphaFoldDB" id="A0AAD9WJH9"/>
<evidence type="ECO:0000313" key="3">
    <source>
        <dbReference type="Proteomes" id="UP001280121"/>
    </source>
</evidence>
<dbReference type="Proteomes" id="UP001280121">
    <property type="component" value="Unassembled WGS sequence"/>
</dbReference>
<dbReference type="PANTHER" id="PTHR33430">
    <property type="entry name" value="MATERNAL EFFECT EMBRYO ARREST PROTEIN"/>
    <property type="match status" value="1"/>
</dbReference>
<name>A0AAD9WJH9_9ROSI</name>
<keyword evidence="3" id="KW-1185">Reference proteome</keyword>
<proteinExistence type="predicted"/>
<evidence type="ECO:0000256" key="1">
    <source>
        <dbReference type="SAM" id="Phobius"/>
    </source>
</evidence>
<feature type="transmembrane region" description="Helical" evidence="1">
    <location>
        <begin position="6"/>
        <end position="28"/>
    </location>
</feature>
<keyword evidence="1" id="KW-1133">Transmembrane helix</keyword>